<comment type="similarity">
    <text evidence="2">Belongs to the CENP-C/MIF2 family.</text>
</comment>
<keyword evidence="11" id="KW-1185">Reference proteome</keyword>
<gene>
    <name evidence="10" type="ORF">NLU13_7088</name>
</gene>
<evidence type="ECO:0000256" key="2">
    <source>
        <dbReference type="ARBA" id="ARBA00010291"/>
    </source>
</evidence>
<feature type="compositionally biased region" description="Low complexity" evidence="7">
    <location>
        <begin position="319"/>
        <end position="345"/>
    </location>
</feature>
<evidence type="ECO:0000256" key="5">
    <source>
        <dbReference type="ARBA" id="ARBA00057947"/>
    </source>
</evidence>
<feature type="compositionally biased region" description="Acidic residues" evidence="7">
    <location>
        <begin position="239"/>
        <end position="257"/>
    </location>
</feature>
<feature type="region of interest" description="Disordered" evidence="7">
    <location>
        <begin position="443"/>
        <end position="483"/>
    </location>
</feature>
<feature type="compositionally biased region" description="Acidic residues" evidence="7">
    <location>
        <begin position="194"/>
        <end position="213"/>
    </location>
</feature>
<protein>
    <recommendedName>
        <fullName evidence="6">CENP-C homolog</fullName>
    </recommendedName>
</protein>
<dbReference type="GO" id="GO:0000776">
    <property type="term" value="C:kinetochore"/>
    <property type="evidence" value="ECO:0007669"/>
    <property type="project" value="InterPro"/>
</dbReference>
<dbReference type="GO" id="GO:0051315">
    <property type="term" value="P:attachment of mitotic spindle microtubules to kinetochore"/>
    <property type="evidence" value="ECO:0007669"/>
    <property type="project" value="TreeGrafter"/>
</dbReference>
<dbReference type="Pfam" id="PF15624">
    <property type="entry name" value="Mif2_N"/>
    <property type="match status" value="1"/>
</dbReference>
<evidence type="ECO:0000313" key="10">
    <source>
        <dbReference type="EMBL" id="KAK0385913.1"/>
    </source>
</evidence>
<evidence type="ECO:0000259" key="9">
    <source>
        <dbReference type="Pfam" id="PF15624"/>
    </source>
</evidence>
<proteinExistence type="inferred from homology"/>
<dbReference type="GO" id="GO:0051455">
    <property type="term" value="P:spindle attachment to meiosis I kinetochore"/>
    <property type="evidence" value="ECO:0007669"/>
    <property type="project" value="TreeGrafter"/>
</dbReference>
<evidence type="ECO:0000256" key="6">
    <source>
        <dbReference type="ARBA" id="ARBA00075033"/>
    </source>
</evidence>
<organism evidence="10 11">
    <name type="scientific">Sarocladium strictum</name>
    <name type="common">Black bundle disease fungus</name>
    <name type="synonym">Acremonium strictum</name>
    <dbReference type="NCBI Taxonomy" id="5046"/>
    <lineage>
        <taxon>Eukaryota</taxon>
        <taxon>Fungi</taxon>
        <taxon>Dikarya</taxon>
        <taxon>Ascomycota</taxon>
        <taxon>Pezizomycotina</taxon>
        <taxon>Sordariomycetes</taxon>
        <taxon>Hypocreomycetidae</taxon>
        <taxon>Hypocreales</taxon>
        <taxon>Sarocladiaceae</taxon>
        <taxon>Sarocladium</taxon>
    </lineage>
</organism>
<feature type="domain" description="Mif2 N-terminal" evidence="9">
    <location>
        <begin position="18"/>
        <end position="127"/>
    </location>
</feature>
<dbReference type="InterPro" id="IPR028929">
    <property type="entry name" value="Mif2_N"/>
</dbReference>
<keyword evidence="4" id="KW-0539">Nucleus</keyword>
<comment type="subcellular location">
    <subcellularLocation>
        <location evidence="1">Nucleus</location>
    </subcellularLocation>
</comment>
<feature type="region of interest" description="Disordered" evidence="7">
    <location>
        <begin position="1"/>
        <end position="399"/>
    </location>
</feature>
<feature type="compositionally biased region" description="Basic residues" evidence="7">
    <location>
        <begin position="450"/>
        <end position="462"/>
    </location>
</feature>
<name>A0AA39GEL6_SARSR</name>
<dbReference type="GO" id="GO:0051382">
    <property type="term" value="P:kinetochore assembly"/>
    <property type="evidence" value="ECO:0007669"/>
    <property type="project" value="InterPro"/>
</dbReference>
<dbReference type="Pfam" id="PF11699">
    <property type="entry name" value="CENP-C_C"/>
    <property type="match status" value="1"/>
</dbReference>
<accession>A0AA39GEL6</accession>
<evidence type="ECO:0000256" key="3">
    <source>
        <dbReference type="ARBA" id="ARBA00023125"/>
    </source>
</evidence>
<keyword evidence="3" id="KW-0238">DNA-binding</keyword>
<feature type="compositionally biased region" description="Acidic residues" evidence="7">
    <location>
        <begin position="468"/>
        <end position="478"/>
    </location>
</feature>
<evidence type="ECO:0000256" key="4">
    <source>
        <dbReference type="ARBA" id="ARBA00023242"/>
    </source>
</evidence>
<dbReference type="SUPFAM" id="SSF51182">
    <property type="entry name" value="RmlC-like cupins"/>
    <property type="match status" value="1"/>
</dbReference>
<dbReference type="Gene3D" id="2.60.120.10">
    <property type="entry name" value="Jelly Rolls"/>
    <property type="match status" value="1"/>
</dbReference>
<comment type="function">
    <text evidence="5">Component of the kinetochore, a multiprotein complex that assembles on centromeric DNA and attaches chromosomes to spindle microtubules, mediating chromosome segregation and sister chromatid segregation during meiosis and mitosis. Component of the inner kinetochore constitutive centromere-associated network (CCAN), which serves as a structural platform for outer kinetochore assembly.</text>
</comment>
<evidence type="ECO:0000313" key="11">
    <source>
        <dbReference type="Proteomes" id="UP001175261"/>
    </source>
</evidence>
<evidence type="ECO:0000256" key="7">
    <source>
        <dbReference type="SAM" id="MobiDB-lite"/>
    </source>
</evidence>
<dbReference type="InterPro" id="IPR028386">
    <property type="entry name" value="CENP-C/Mif2/cnp3"/>
</dbReference>
<dbReference type="Proteomes" id="UP001175261">
    <property type="component" value="Unassembled WGS sequence"/>
</dbReference>
<reference evidence="10" key="1">
    <citation type="submission" date="2022-10" db="EMBL/GenBank/DDBJ databases">
        <title>Determination and structural analysis of whole genome sequence of Sarocladium strictum F4-1.</title>
        <authorList>
            <person name="Hu L."/>
            <person name="Jiang Y."/>
        </authorList>
    </citation>
    <scope>NUCLEOTIDE SEQUENCE</scope>
    <source>
        <strain evidence="10">F4-1</strain>
    </source>
</reference>
<dbReference type="InterPro" id="IPR011051">
    <property type="entry name" value="RmlC_Cupin_sf"/>
</dbReference>
<dbReference type="EMBL" id="JAPDFR010000006">
    <property type="protein sequence ID" value="KAK0385913.1"/>
    <property type="molecule type" value="Genomic_DNA"/>
</dbReference>
<dbReference type="InterPro" id="IPR014710">
    <property type="entry name" value="RmlC-like_jellyroll"/>
</dbReference>
<sequence length="628" mass="69561">MAPRAGGRRTGSVEPQAFYEIGKQGRKTGVVLPDGGQRDEHGMQPLDDIFSSPRKSRGSSSARSDRTRDETGSEDMDIASSGGPGPRTLLKERSIQYPIPRSRSPLKTSLKSPAKKNPHMSSPERTVTRKIDFAAKNAGPRHRQPSRANGINGTRHVVEEVEEEEEADDDEVEFGEHPATDDMINESLRVAEEMGADYDEDLPMVGDEQDDEERLFAPRSGGSAKKKNSQRRPVSREEEIVEEDGEDEEEEQSEPEVELPPPRKPGRPAKKDTKSQALAKARAAKKRPSLPDEEEPETADAGQVEANDDERRRPKKQKTTAASTKSGRGKAASAASAATKPAAKPGRPRGRPKKVLEVDDGEVGDTSIAALQRGPPMPKARGLVSVRHEEGMKQTRSGRHSYRPLAFWRGEAAVAEREDYDDMFQKDRHFVLPSIKEVVRVEPDVAPSKRAPRSKSRAKTKSKSTAAQEEDEELEEWETNPGTVTGEVVLWEPEHERHPPAEDEPVHIIEEQIAISGDAVQTRETKDATFKFAKTLTMPFIGAGVLDLPVGGEKRPKNSRKMHMVFFVHYGKVLVTVNEAQFRISPGGTWFVPRGNYYSITNDYDNPARIFFAQACEVPAQPVELAEE</sequence>
<dbReference type="InterPro" id="IPR025974">
    <property type="entry name" value="Mif2/CENP-C_cupin"/>
</dbReference>
<dbReference type="GO" id="GO:0019237">
    <property type="term" value="F:centromeric DNA binding"/>
    <property type="evidence" value="ECO:0007669"/>
    <property type="project" value="InterPro"/>
</dbReference>
<dbReference type="CDD" id="cd06993">
    <property type="entry name" value="cupin_CENP-C_C"/>
    <property type="match status" value="1"/>
</dbReference>
<feature type="compositionally biased region" description="Acidic residues" evidence="7">
    <location>
        <begin position="160"/>
        <end position="173"/>
    </location>
</feature>
<dbReference type="PANTHER" id="PTHR16684">
    <property type="entry name" value="CENTROMERE PROTEIN C"/>
    <property type="match status" value="1"/>
</dbReference>
<evidence type="ECO:0000256" key="1">
    <source>
        <dbReference type="ARBA" id="ARBA00004123"/>
    </source>
</evidence>
<comment type="caution">
    <text evidence="10">The sequence shown here is derived from an EMBL/GenBank/DDBJ whole genome shotgun (WGS) entry which is preliminary data.</text>
</comment>
<dbReference type="FunFam" id="2.60.120.10:FF:000033">
    <property type="entry name" value="Centromere protein C 1"/>
    <property type="match status" value="1"/>
</dbReference>
<dbReference type="AlphaFoldDB" id="A0AA39GEL6"/>
<dbReference type="GO" id="GO:0005634">
    <property type="term" value="C:nucleus"/>
    <property type="evidence" value="ECO:0007669"/>
    <property type="project" value="UniProtKB-SubCell"/>
</dbReference>
<evidence type="ECO:0000259" key="8">
    <source>
        <dbReference type="Pfam" id="PF11699"/>
    </source>
</evidence>
<dbReference type="PANTHER" id="PTHR16684:SF11">
    <property type="entry name" value="CENTROMERE PROTEIN C"/>
    <property type="match status" value="1"/>
</dbReference>
<feature type="domain" description="Mif2/CENP-C cupin" evidence="8">
    <location>
        <begin position="530"/>
        <end position="614"/>
    </location>
</feature>